<dbReference type="eggNOG" id="ENOG502ZBW9">
    <property type="taxonomic scope" value="Bacteria"/>
</dbReference>
<sequence length="152" mass="17529">MDLTNEISLQVIKDASEFKQSECEVLHNNNMTGVKVSGQVLEASIKVDNKLYLLFTTDNVIFEESLNIFLIQFGKDSKVIDSATIGEMYSTGIFKDLRIRTEDSLEFYFMGDSAWRLTVYRKPKIEISFINENRRVSRPVGFKRYFSVSEAE</sequence>
<name>A0A0J5P5R1_PLUGE</name>
<evidence type="ECO:0000313" key="1">
    <source>
        <dbReference type="EMBL" id="KMK15847.1"/>
    </source>
</evidence>
<organism evidence="1 2">
    <name type="scientific">Pluralibacter gergoviae</name>
    <name type="common">Enterobacter gergoviae</name>
    <dbReference type="NCBI Taxonomy" id="61647"/>
    <lineage>
        <taxon>Bacteria</taxon>
        <taxon>Pseudomonadati</taxon>
        <taxon>Pseudomonadota</taxon>
        <taxon>Gammaproteobacteria</taxon>
        <taxon>Enterobacterales</taxon>
        <taxon>Enterobacteriaceae</taxon>
        <taxon>Pluralibacter</taxon>
    </lineage>
</organism>
<dbReference type="Proteomes" id="UP000036196">
    <property type="component" value="Unassembled WGS sequence"/>
</dbReference>
<protein>
    <submittedName>
        <fullName evidence="1">Uncharacterized protein</fullName>
    </submittedName>
</protein>
<dbReference type="RefSeq" id="WP_048278277.1">
    <property type="nucleotide sequence ID" value="NZ_LDZF01000003.1"/>
</dbReference>
<dbReference type="PATRIC" id="fig|61647.15.peg.3208"/>
<proteinExistence type="predicted"/>
<accession>A0A0J5P5R1</accession>
<dbReference type="EMBL" id="LDZF01000003">
    <property type="protein sequence ID" value="KMK15847.1"/>
    <property type="molecule type" value="Genomic_DNA"/>
</dbReference>
<keyword evidence="2" id="KW-1185">Reference proteome</keyword>
<dbReference type="STRING" id="61647.LG71_19165"/>
<reference evidence="1 2" key="1">
    <citation type="submission" date="2015-05" db="EMBL/GenBank/DDBJ databases">
        <title>Genome sequences of Pluralibacter gergoviae.</title>
        <authorList>
            <person name="Greninger A.L."/>
            <person name="Miller S."/>
        </authorList>
    </citation>
    <scope>NUCLEOTIDE SEQUENCE [LARGE SCALE GENOMIC DNA]</scope>
    <source>
        <strain evidence="1 2">JS81F13</strain>
    </source>
</reference>
<evidence type="ECO:0000313" key="2">
    <source>
        <dbReference type="Proteomes" id="UP000036196"/>
    </source>
</evidence>
<gene>
    <name evidence="1" type="ORF">ABW06_04370</name>
</gene>
<dbReference type="AlphaFoldDB" id="A0A0J5P5R1"/>
<comment type="caution">
    <text evidence="1">The sequence shown here is derived from an EMBL/GenBank/DDBJ whole genome shotgun (WGS) entry which is preliminary data.</text>
</comment>